<comment type="caution">
    <text evidence="2">The sequence shown here is derived from an EMBL/GenBank/DDBJ whole genome shotgun (WGS) entry which is preliminary data.</text>
</comment>
<feature type="region of interest" description="Disordered" evidence="1">
    <location>
        <begin position="416"/>
        <end position="437"/>
    </location>
</feature>
<evidence type="ECO:0000313" key="2">
    <source>
        <dbReference type="EMBL" id="OWQ73786.1"/>
    </source>
</evidence>
<evidence type="ECO:0000256" key="1">
    <source>
        <dbReference type="SAM" id="MobiDB-lite"/>
    </source>
</evidence>
<protein>
    <submittedName>
        <fullName evidence="2">Phage portal protein</fullName>
    </submittedName>
</protein>
<name>A0A246I5H2_STEMA</name>
<organism evidence="2 3">
    <name type="scientific">Stenotrophomonas maltophilia</name>
    <name type="common">Pseudomonas maltophilia</name>
    <name type="synonym">Xanthomonas maltophilia</name>
    <dbReference type="NCBI Taxonomy" id="40324"/>
    <lineage>
        <taxon>Bacteria</taxon>
        <taxon>Pseudomonadati</taxon>
        <taxon>Pseudomonadota</taxon>
        <taxon>Gammaproteobacteria</taxon>
        <taxon>Lysobacterales</taxon>
        <taxon>Lysobacteraceae</taxon>
        <taxon>Stenotrophomonas</taxon>
        <taxon>Stenotrophomonas maltophilia group</taxon>
    </lineage>
</organism>
<proteinExistence type="predicted"/>
<evidence type="ECO:0000313" key="3">
    <source>
        <dbReference type="Proteomes" id="UP000197090"/>
    </source>
</evidence>
<accession>A0A246I5H2</accession>
<reference evidence="2 3" key="1">
    <citation type="submission" date="2017-06" db="EMBL/GenBank/DDBJ databases">
        <authorList>
            <person name="Kim H.J."/>
            <person name="Triplett B.A."/>
        </authorList>
    </citation>
    <scope>NUCLEOTIDE SEQUENCE [LARGE SCALE GENOMIC DNA]</scope>
    <source>
        <strain evidence="2 3">594</strain>
    </source>
</reference>
<dbReference type="Pfam" id="PF04860">
    <property type="entry name" value="Phage_portal"/>
    <property type="match status" value="1"/>
</dbReference>
<dbReference type="NCBIfam" id="TIGR01537">
    <property type="entry name" value="portal_HK97"/>
    <property type="match status" value="1"/>
</dbReference>
<dbReference type="AlphaFoldDB" id="A0A246I5H2"/>
<dbReference type="EMBL" id="NIVX01000076">
    <property type="protein sequence ID" value="OWQ73786.1"/>
    <property type="molecule type" value="Genomic_DNA"/>
</dbReference>
<dbReference type="InterPro" id="IPR006944">
    <property type="entry name" value="Phage/GTA_portal"/>
</dbReference>
<dbReference type="InterPro" id="IPR006427">
    <property type="entry name" value="Portal_HK97"/>
</dbReference>
<gene>
    <name evidence="2" type="ORF">CEE63_11565</name>
</gene>
<dbReference type="RefSeq" id="WP_088497107.1">
    <property type="nucleotide sequence ID" value="NZ_NIVX01000076.1"/>
</dbReference>
<sequence>MRIFGMEVTLAKKALTPVPKRGGWRALIREPFAGAWQRDMEEEHGTVLCYPTLYACLNRISSDIGKLPFVLKSEDENGIWRVEKSNTAYWPVLRKPNNYQIAQQFRAAWMLSKLIQGNTYVLKGRDERRVVNRLWVLDPCSVQPMVSDSGEVFYQLNYSACENLLPKNYPGTQLIVPATEIIHDRMNCFHHQLIGVPPLCAAHWPAVKNLKILKDSTTFFSNGANPGGILTAPAGMSDEDAQEVKDYWNSSFQGSNAGKVAVVGADMKFTPFAFKAADSQLVEQMRYSDEQVCQPFGIPPFKIGIGSIPAGMKVDDINQLYYSDALQAHIEAIEALLDEGLGISRPMGVELDLEPLLRMDVGKQADVHTKLTSGGIETPNEGRLAFNLPPLEGGDTVYMQQQDYPLDQVRQNKITAAPAPEPTVPATDDATPPDDGDELRALQQENFMMKALHAARAEVFRND</sequence>
<dbReference type="Proteomes" id="UP000197090">
    <property type="component" value="Unassembled WGS sequence"/>
</dbReference>